<dbReference type="PROSITE" id="PS51683">
    <property type="entry name" value="SAM_OMT_II"/>
    <property type="match status" value="1"/>
</dbReference>
<dbReference type="GO" id="GO:0008171">
    <property type="term" value="F:O-methyltransferase activity"/>
    <property type="evidence" value="ECO:0007669"/>
    <property type="project" value="InterPro"/>
</dbReference>
<dbReference type="OrthoDB" id="10421051at2759"/>
<dbReference type="GO" id="GO:0032259">
    <property type="term" value="P:methylation"/>
    <property type="evidence" value="ECO:0007669"/>
    <property type="project" value="UniProtKB-KW"/>
</dbReference>
<dbReference type="GO" id="GO:0046983">
    <property type="term" value="F:protein dimerization activity"/>
    <property type="evidence" value="ECO:0007669"/>
    <property type="project" value="InterPro"/>
</dbReference>
<sequence length="405" mass="44895">MPVAPSLSAKSLEIRNKSCEGSALAPLTREDASAVGSSSIRESRVASRTTDSASVTDATTEESIFAIREMVTNHWRLETIFTGISLGVFDTFPPPPGNMTPLELATKLDLDESRCHRLLRALCSANVMTEAPAGFFQLNTTGNLLRKENANSMQPYLVLHSSTPMRKLWEVLPDALKKKNANKTTMELAYKVKDLAEYTAKKDMSYESVVSGGIGALLRSDNMAGLRVYSFAKFATVTDLMSGDGRLLCEIVARYPNMKGIIHKQSTSPWAKDYGPSIWPKKMNLESRVTEVPADRFTGASIVPSDCYIIRRVKVYSEARMVECFKAIHKVSPAHAKLVVISRLLPISCEQDPHGLALHDVHMMLSSNSRDRSYTETKDLFNTCGWKLNFADEWLGVTTLEFIKA</sequence>
<feature type="domain" description="O-methyltransferase C-terminal" evidence="5">
    <location>
        <begin position="203"/>
        <end position="386"/>
    </location>
</feature>
<reference evidence="7 8" key="1">
    <citation type="journal article" date="2019" name="Sci. Rep.">
        <title>Comparative genomics of chytrid fungi reveal insights into the obligate biotrophic and pathogenic lifestyle of Synchytrium endobioticum.</title>
        <authorList>
            <person name="van de Vossenberg B.T.L.H."/>
            <person name="Warris S."/>
            <person name="Nguyen H.D.T."/>
            <person name="van Gent-Pelzer M.P.E."/>
            <person name="Joly D.L."/>
            <person name="van de Geest H.C."/>
            <person name="Bonants P.J.M."/>
            <person name="Smith D.S."/>
            <person name="Levesque C.A."/>
            <person name="van der Lee T.A.J."/>
        </authorList>
    </citation>
    <scope>NUCLEOTIDE SEQUENCE [LARGE SCALE GENOMIC DNA]</scope>
    <source>
        <strain evidence="7 8">JEL517</strain>
    </source>
</reference>
<dbReference type="Gene3D" id="3.40.50.150">
    <property type="entry name" value="Vaccinia Virus protein VP39"/>
    <property type="match status" value="1"/>
</dbReference>
<dbReference type="Pfam" id="PF08100">
    <property type="entry name" value="Dimerisation"/>
    <property type="match status" value="1"/>
</dbReference>
<feature type="domain" description="O-methyltransferase dimerisation" evidence="6">
    <location>
        <begin position="73"/>
        <end position="145"/>
    </location>
</feature>
<name>A0A507C6E2_9FUNG</name>
<dbReference type="InterPro" id="IPR029063">
    <property type="entry name" value="SAM-dependent_MTases_sf"/>
</dbReference>
<proteinExistence type="predicted"/>
<feature type="region of interest" description="Disordered" evidence="4">
    <location>
        <begin position="35"/>
        <end position="54"/>
    </location>
</feature>
<evidence type="ECO:0000256" key="1">
    <source>
        <dbReference type="ARBA" id="ARBA00022603"/>
    </source>
</evidence>
<dbReference type="PANTHER" id="PTHR43712:SF2">
    <property type="entry name" value="O-METHYLTRANSFERASE CICE"/>
    <property type="match status" value="1"/>
</dbReference>
<dbReference type="PANTHER" id="PTHR43712">
    <property type="entry name" value="PUTATIVE (AFU_ORTHOLOGUE AFUA_4G14580)-RELATED"/>
    <property type="match status" value="1"/>
</dbReference>
<evidence type="ECO:0000256" key="4">
    <source>
        <dbReference type="SAM" id="MobiDB-lite"/>
    </source>
</evidence>
<dbReference type="AlphaFoldDB" id="A0A507C6E2"/>
<dbReference type="InterPro" id="IPR016461">
    <property type="entry name" value="COMT-like"/>
</dbReference>
<gene>
    <name evidence="7" type="ORF">SmJEL517_g02767</name>
</gene>
<comment type="caution">
    <text evidence="7">The sequence shown here is derived from an EMBL/GenBank/DDBJ whole genome shotgun (WGS) entry which is preliminary data.</text>
</comment>
<dbReference type="Pfam" id="PF00891">
    <property type="entry name" value="Methyltransf_2"/>
    <property type="match status" value="1"/>
</dbReference>
<keyword evidence="1" id="KW-0489">Methyltransferase</keyword>
<evidence type="ECO:0000313" key="8">
    <source>
        <dbReference type="Proteomes" id="UP000319731"/>
    </source>
</evidence>
<dbReference type="EMBL" id="QEAO01000012">
    <property type="protein sequence ID" value="TPX34679.1"/>
    <property type="molecule type" value="Genomic_DNA"/>
</dbReference>
<evidence type="ECO:0000313" key="7">
    <source>
        <dbReference type="EMBL" id="TPX34679.1"/>
    </source>
</evidence>
<dbReference type="RefSeq" id="XP_031025357.1">
    <property type="nucleotide sequence ID" value="XM_031168695.1"/>
</dbReference>
<keyword evidence="3" id="KW-0949">S-adenosyl-L-methionine</keyword>
<evidence type="ECO:0000259" key="5">
    <source>
        <dbReference type="Pfam" id="PF00891"/>
    </source>
</evidence>
<dbReference type="InterPro" id="IPR036390">
    <property type="entry name" value="WH_DNA-bd_sf"/>
</dbReference>
<dbReference type="InterPro" id="IPR012967">
    <property type="entry name" value="COMT_dimerisation"/>
</dbReference>
<evidence type="ECO:0000256" key="3">
    <source>
        <dbReference type="ARBA" id="ARBA00022691"/>
    </source>
</evidence>
<dbReference type="Gene3D" id="1.10.10.10">
    <property type="entry name" value="Winged helix-like DNA-binding domain superfamily/Winged helix DNA-binding domain"/>
    <property type="match status" value="1"/>
</dbReference>
<organism evidence="7 8">
    <name type="scientific">Synchytrium microbalum</name>
    <dbReference type="NCBI Taxonomy" id="1806994"/>
    <lineage>
        <taxon>Eukaryota</taxon>
        <taxon>Fungi</taxon>
        <taxon>Fungi incertae sedis</taxon>
        <taxon>Chytridiomycota</taxon>
        <taxon>Chytridiomycota incertae sedis</taxon>
        <taxon>Chytridiomycetes</taxon>
        <taxon>Synchytriales</taxon>
        <taxon>Synchytriaceae</taxon>
        <taxon>Synchytrium</taxon>
    </lineage>
</organism>
<protein>
    <submittedName>
        <fullName evidence="7">Uncharacterized protein</fullName>
    </submittedName>
</protein>
<dbReference type="SUPFAM" id="SSF46785">
    <property type="entry name" value="Winged helix' DNA-binding domain"/>
    <property type="match status" value="1"/>
</dbReference>
<dbReference type="InterPro" id="IPR036388">
    <property type="entry name" value="WH-like_DNA-bd_sf"/>
</dbReference>
<evidence type="ECO:0000256" key="2">
    <source>
        <dbReference type="ARBA" id="ARBA00022679"/>
    </source>
</evidence>
<dbReference type="InterPro" id="IPR001077">
    <property type="entry name" value="COMT_C"/>
</dbReference>
<keyword evidence="2" id="KW-0808">Transferase</keyword>
<dbReference type="Proteomes" id="UP000319731">
    <property type="component" value="Unassembled WGS sequence"/>
</dbReference>
<keyword evidence="8" id="KW-1185">Reference proteome</keyword>
<dbReference type="GeneID" id="42003992"/>
<evidence type="ECO:0000259" key="6">
    <source>
        <dbReference type="Pfam" id="PF08100"/>
    </source>
</evidence>
<accession>A0A507C6E2</accession>
<dbReference type="SUPFAM" id="SSF53335">
    <property type="entry name" value="S-adenosyl-L-methionine-dependent methyltransferases"/>
    <property type="match status" value="1"/>
</dbReference>